<dbReference type="Proteomes" id="UP000605259">
    <property type="component" value="Unassembled WGS sequence"/>
</dbReference>
<dbReference type="PANTHER" id="PTHR35145">
    <property type="entry name" value="CYTOPLASMIC PROTEIN-RELATED"/>
    <property type="match status" value="1"/>
</dbReference>
<dbReference type="AlphaFoldDB" id="A0A917ALK5"/>
<evidence type="ECO:0000313" key="2">
    <source>
        <dbReference type="Proteomes" id="UP000605259"/>
    </source>
</evidence>
<dbReference type="Gene3D" id="3.90.1150.30">
    <property type="match status" value="1"/>
</dbReference>
<dbReference type="EMBL" id="BMFK01000001">
    <property type="protein sequence ID" value="GGE60635.1"/>
    <property type="molecule type" value="Genomic_DNA"/>
</dbReference>
<comment type="caution">
    <text evidence="1">The sequence shown here is derived from an EMBL/GenBank/DDBJ whole genome shotgun (WGS) entry which is preliminary data.</text>
</comment>
<dbReference type="SUPFAM" id="SSF142906">
    <property type="entry name" value="YjbR-like"/>
    <property type="match status" value="1"/>
</dbReference>
<dbReference type="InterPro" id="IPR038056">
    <property type="entry name" value="YjbR-like_sf"/>
</dbReference>
<protein>
    <recommendedName>
        <fullName evidence="3">MmcQ/YjbR family DNA-binding protein</fullName>
    </recommendedName>
</protein>
<keyword evidence="2" id="KW-1185">Reference proteome</keyword>
<evidence type="ECO:0000313" key="1">
    <source>
        <dbReference type="EMBL" id="GGE60635.1"/>
    </source>
</evidence>
<name>A0A917ALK5_9BACI</name>
<dbReference type="Pfam" id="PF04237">
    <property type="entry name" value="YjbR"/>
    <property type="match status" value="1"/>
</dbReference>
<reference evidence="1" key="2">
    <citation type="submission" date="2020-09" db="EMBL/GenBank/DDBJ databases">
        <authorList>
            <person name="Sun Q."/>
            <person name="Zhou Y."/>
        </authorList>
    </citation>
    <scope>NUCLEOTIDE SEQUENCE</scope>
    <source>
        <strain evidence="1">CGMCC 1.12698</strain>
    </source>
</reference>
<dbReference type="PANTHER" id="PTHR35145:SF1">
    <property type="entry name" value="CYTOPLASMIC PROTEIN"/>
    <property type="match status" value="1"/>
</dbReference>
<evidence type="ECO:0008006" key="3">
    <source>
        <dbReference type="Google" id="ProtNLM"/>
    </source>
</evidence>
<reference evidence="1" key="1">
    <citation type="journal article" date="2014" name="Int. J. Syst. Evol. Microbiol.">
        <title>Complete genome sequence of Corynebacterium casei LMG S-19264T (=DSM 44701T), isolated from a smear-ripened cheese.</title>
        <authorList>
            <consortium name="US DOE Joint Genome Institute (JGI-PGF)"/>
            <person name="Walter F."/>
            <person name="Albersmeier A."/>
            <person name="Kalinowski J."/>
            <person name="Ruckert C."/>
        </authorList>
    </citation>
    <scope>NUCLEOTIDE SEQUENCE</scope>
    <source>
        <strain evidence="1">CGMCC 1.12698</strain>
    </source>
</reference>
<proteinExistence type="predicted"/>
<dbReference type="InterPro" id="IPR007351">
    <property type="entry name" value="YjbR"/>
</dbReference>
<dbReference type="RefSeq" id="WP_188387194.1">
    <property type="nucleotide sequence ID" value="NZ_BMFK01000001.1"/>
</dbReference>
<organism evidence="1 2">
    <name type="scientific">Priestia taiwanensis</name>
    <dbReference type="NCBI Taxonomy" id="1347902"/>
    <lineage>
        <taxon>Bacteria</taxon>
        <taxon>Bacillati</taxon>
        <taxon>Bacillota</taxon>
        <taxon>Bacilli</taxon>
        <taxon>Bacillales</taxon>
        <taxon>Bacillaceae</taxon>
        <taxon>Priestia</taxon>
    </lineage>
</organism>
<accession>A0A917ALK5</accession>
<dbReference type="InterPro" id="IPR058532">
    <property type="entry name" value="YjbR/MT2646/Rv2570-like"/>
</dbReference>
<sequence>MKTKLLHNYCQRQVGAIHDYKAEWNADRYLIGGKMFVMFHSDAAGRAILSLKCDPIRAEHLRREYEDIIPGYYMNKTHWNSIYLDATFPDDLWKNLIVHSYELIYSKLTKKVKEEIATEQKSKEQIR</sequence>
<gene>
    <name evidence="1" type="ORF">GCM10007140_08680</name>
</gene>